<feature type="transmembrane region" description="Helical" evidence="1">
    <location>
        <begin position="432"/>
        <end position="456"/>
    </location>
</feature>
<protein>
    <submittedName>
        <fullName evidence="2">Uncharacterized protein</fullName>
    </submittedName>
</protein>
<dbReference type="Pfam" id="PF03140">
    <property type="entry name" value="DUF247"/>
    <property type="match status" value="1"/>
</dbReference>
<keyword evidence="1" id="KW-0812">Transmembrane</keyword>
<sequence>MNTPLLCPRTETCGTPETCRIMLPLPPPLHPDETKWIVHVDKSLKCVPANRQQYWKSPSIYRVPAFITNLNWKAYRPQVVSFGPYHYGEVHLGQMQEHKHRVLLHFLERSGKTLKRFLSSLRKVARDLEEMYDTLDPKWMEGGGGRFLELMMMDGCFMLEIMRTTIEEKHGYSPNDPIFSTSRLAYLKPYIRRDMLMLENQLPMLVLYELVAIESDYTMDDEYVNKLVLKFCSPSMGITRMGMGKCLHVVDVFRKGQLTDTAKVRYEPEHVELEAAVETEQIIRSATELNETGIQFKKSRTNSLKDISFARGVLSLPVIKMTDTTESVFLNLMTFERLHIEAGNEITAYITFMDNIINSEQDVALLHAQGIIQNGVGSDKAVAKLINSLCKEVPLTSNKSLDVVQKNISKYCARRWHKWRANLNHTYFKSPWTILSLIAAFFLFALTAVQTVYSVLSYN</sequence>
<evidence type="ECO:0000313" key="2">
    <source>
        <dbReference type="EMBL" id="KAL3719684.1"/>
    </source>
</evidence>
<keyword evidence="1" id="KW-1133">Transmembrane helix</keyword>
<name>A0ABD3IZJ3_EUCGL</name>
<dbReference type="AlphaFoldDB" id="A0ABD3IZJ3"/>
<evidence type="ECO:0000256" key="1">
    <source>
        <dbReference type="SAM" id="Phobius"/>
    </source>
</evidence>
<dbReference type="PANTHER" id="PTHR31170:SF18">
    <property type="entry name" value="(WILD MALAYSIAN BANANA) HYPOTHETICAL PROTEIN"/>
    <property type="match status" value="1"/>
</dbReference>
<evidence type="ECO:0000313" key="3">
    <source>
        <dbReference type="Proteomes" id="UP001634007"/>
    </source>
</evidence>
<organism evidence="2 3">
    <name type="scientific">Eucalyptus globulus</name>
    <name type="common">Tasmanian blue gum</name>
    <dbReference type="NCBI Taxonomy" id="34317"/>
    <lineage>
        <taxon>Eukaryota</taxon>
        <taxon>Viridiplantae</taxon>
        <taxon>Streptophyta</taxon>
        <taxon>Embryophyta</taxon>
        <taxon>Tracheophyta</taxon>
        <taxon>Spermatophyta</taxon>
        <taxon>Magnoliopsida</taxon>
        <taxon>eudicotyledons</taxon>
        <taxon>Gunneridae</taxon>
        <taxon>Pentapetalae</taxon>
        <taxon>rosids</taxon>
        <taxon>malvids</taxon>
        <taxon>Myrtales</taxon>
        <taxon>Myrtaceae</taxon>
        <taxon>Myrtoideae</taxon>
        <taxon>Eucalypteae</taxon>
        <taxon>Eucalyptus</taxon>
    </lineage>
</organism>
<gene>
    <name evidence="2" type="ORF">ACJRO7_004632</name>
</gene>
<accession>A0ABD3IZJ3</accession>
<comment type="caution">
    <text evidence="2">The sequence shown here is derived from an EMBL/GenBank/DDBJ whole genome shotgun (WGS) entry which is preliminary data.</text>
</comment>
<keyword evidence="3" id="KW-1185">Reference proteome</keyword>
<keyword evidence="1" id="KW-0472">Membrane</keyword>
<dbReference type="PANTHER" id="PTHR31170">
    <property type="entry name" value="BNAC04G53230D PROTEIN"/>
    <property type="match status" value="1"/>
</dbReference>
<dbReference type="InterPro" id="IPR004158">
    <property type="entry name" value="DUF247_pln"/>
</dbReference>
<proteinExistence type="predicted"/>
<reference evidence="2 3" key="1">
    <citation type="submission" date="2024-11" db="EMBL/GenBank/DDBJ databases">
        <title>Chromosome-level genome assembly of Eucalyptus globulus Labill. provides insights into its genome evolution.</title>
        <authorList>
            <person name="Li X."/>
        </authorList>
    </citation>
    <scope>NUCLEOTIDE SEQUENCE [LARGE SCALE GENOMIC DNA]</scope>
    <source>
        <strain evidence="2">CL2024</strain>
        <tissue evidence="2">Fresh tender leaves</tissue>
    </source>
</reference>
<dbReference type="EMBL" id="JBJKBG010000010">
    <property type="protein sequence ID" value="KAL3719684.1"/>
    <property type="molecule type" value="Genomic_DNA"/>
</dbReference>
<dbReference type="Proteomes" id="UP001634007">
    <property type="component" value="Unassembled WGS sequence"/>
</dbReference>